<dbReference type="PANTHER" id="PTHR37829:SF3">
    <property type="entry name" value="PROTEIN JAYE-RELATED"/>
    <property type="match status" value="1"/>
</dbReference>
<dbReference type="RefSeq" id="WP_120106816.1">
    <property type="nucleotide sequence ID" value="NZ_QXQB01000001.1"/>
</dbReference>
<dbReference type="Pfam" id="PF26079">
    <property type="entry name" value="Baseplate_J_C"/>
    <property type="match status" value="1"/>
</dbReference>
<dbReference type="EMBL" id="QXQB01000001">
    <property type="protein sequence ID" value="RJX40862.1"/>
    <property type="molecule type" value="Genomic_DNA"/>
</dbReference>
<evidence type="ECO:0000313" key="5">
    <source>
        <dbReference type="Proteomes" id="UP000267798"/>
    </source>
</evidence>
<reference evidence="4 5" key="1">
    <citation type="submission" date="2018-09" db="EMBL/GenBank/DDBJ databases">
        <title>Paenibacillus aracenensis nov. sp. isolated from a cave in southern Spain.</title>
        <authorList>
            <person name="Jurado V."/>
            <person name="Gutierrez-Patricio S."/>
            <person name="Gonzalez-Pimentel J.L."/>
            <person name="Miller A.Z."/>
            <person name="Laiz L."/>
            <person name="Saiz-Jimenez C."/>
        </authorList>
    </citation>
    <scope>NUCLEOTIDE SEQUENCE [LARGE SCALE GENOMIC DNA]</scope>
    <source>
        <strain evidence="4 5">JCM 19203</strain>
    </source>
</reference>
<feature type="domain" description="Baseplate J-like central" evidence="2">
    <location>
        <begin position="182"/>
        <end position="262"/>
    </location>
</feature>
<accession>A0A3A6PGB9</accession>
<name>A0A3A6PGB9_9BACL</name>
<organism evidence="4 5">
    <name type="scientific">Paenibacillus pinisoli</name>
    <dbReference type="NCBI Taxonomy" id="1276110"/>
    <lineage>
        <taxon>Bacteria</taxon>
        <taxon>Bacillati</taxon>
        <taxon>Bacillota</taxon>
        <taxon>Bacilli</taxon>
        <taxon>Bacillales</taxon>
        <taxon>Paenibacillaceae</taxon>
        <taxon>Paenibacillus</taxon>
    </lineage>
</organism>
<protein>
    <submittedName>
        <fullName evidence="4">Baseplate J/gp47 family protein</fullName>
    </submittedName>
</protein>
<dbReference type="PANTHER" id="PTHR37829">
    <property type="entry name" value="PHAGE-LIKE ELEMENT PBSX PROTEIN XKDT"/>
    <property type="match status" value="1"/>
</dbReference>
<comment type="caution">
    <text evidence="4">The sequence shown here is derived from an EMBL/GenBank/DDBJ whole genome shotgun (WGS) entry which is preliminary data.</text>
</comment>
<dbReference type="AlphaFoldDB" id="A0A3A6PGB9"/>
<dbReference type="InterPro" id="IPR058531">
    <property type="entry name" value="Baseplate_J_M"/>
</dbReference>
<proteinExistence type="inferred from homology"/>
<dbReference type="InterPro" id="IPR052399">
    <property type="entry name" value="Phage_Baseplate_Assmbl_Protein"/>
</dbReference>
<dbReference type="Pfam" id="PF26078">
    <property type="entry name" value="Baseplate_J_M"/>
    <property type="match status" value="1"/>
</dbReference>
<evidence type="ECO:0000259" key="2">
    <source>
        <dbReference type="Pfam" id="PF26078"/>
    </source>
</evidence>
<comment type="similarity">
    <text evidence="1">Belongs to the Mu gp47/PBSX XkdT family.</text>
</comment>
<dbReference type="Proteomes" id="UP000267798">
    <property type="component" value="Unassembled WGS sequence"/>
</dbReference>
<sequence>MYEHMTFDFILQRMLARVPEDIDKRQGSVIYEACAPAAVELAQMYIDLDVNYNLSFVDTASGEYLSRRTSEFGVNRNPATAAVRRGQFYNASNALMDVPISSRFAVGGLTYVVRQRISMGTYQMRCETVGTVGNEQYGAMLPIDYVDGLARAVLSDVLVPGEDAEADEALRQRFYTAVNEPPFGGNVADYKQKINAISGVGAVKIYPAWQGGGTVKCTLIAADWQPPSSALVSEVQTYMDPTVNSGQGVGQAPIGHVVTVVGVAGQTINIKTTLTLASGVTPGQVQPEIAAVISGYLLELRHDWANQQQLIVRTAQIDARMLTVAGVEDVEGTQINGSASNLILGVDEVPVMGAVIING</sequence>
<dbReference type="InterPro" id="IPR058530">
    <property type="entry name" value="Baseplate_J-like_C"/>
</dbReference>
<dbReference type="OrthoDB" id="2554267at2"/>
<feature type="domain" description="Baseplate J-like C-terminal" evidence="3">
    <location>
        <begin position="268"/>
        <end position="357"/>
    </location>
</feature>
<keyword evidence="5" id="KW-1185">Reference proteome</keyword>
<gene>
    <name evidence="4" type="ORF">D3P09_02230</name>
</gene>
<evidence type="ECO:0000259" key="3">
    <source>
        <dbReference type="Pfam" id="PF26079"/>
    </source>
</evidence>
<evidence type="ECO:0000256" key="1">
    <source>
        <dbReference type="ARBA" id="ARBA00038087"/>
    </source>
</evidence>
<evidence type="ECO:0000313" key="4">
    <source>
        <dbReference type="EMBL" id="RJX40862.1"/>
    </source>
</evidence>